<comment type="subcellular location">
    <subcellularLocation>
        <location evidence="1">Mitochondrion outer membrane</location>
        <topology evidence="1">Peripheral membrane protein</topology>
    </subcellularLocation>
    <subcellularLocation>
        <location evidence="2 23">Secreted</location>
    </subcellularLocation>
</comment>
<comment type="similarity">
    <text evidence="3 22">Belongs to the phospholipase A2 family.</text>
</comment>
<dbReference type="SUPFAM" id="SSF48619">
    <property type="entry name" value="Phospholipase A2, PLA2"/>
    <property type="match status" value="1"/>
</dbReference>
<protein>
    <recommendedName>
        <fullName evidence="23">Phospholipase A2</fullName>
        <ecNumber evidence="23">3.1.1.4</ecNumber>
    </recommendedName>
</protein>
<evidence type="ECO:0000256" key="6">
    <source>
        <dbReference type="ARBA" id="ARBA00023157"/>
    </source>
</evidence>
<evidence type="ECO:0000256" key="10">
    <source>
        <dbReference type="ARBA" id="ARBA00048015"/>
    </source>
</evidence>
<keyword evidence="5" id="KW-0081">Bacteriolytic enzyme</keyword>
<evidence type="ECO:0000256" key="14">
    <source>
        <dbReference type="ARBA" id="ARBA00048541"/>
    </source>
</evidence>
<dbReference type="GO" id="GO:0005509">
    <property type="term" value="F:calcium ion binding"/>
    <property type="evidence" value="ECO:0007669"/>
    <property type="project" value="InterPro"/>
</dbReference>
<dbReference type="GO" id="GO:0005741">
    <property type="term" value="C:mitochondrial outer membrane"/>
    <property type="evidence" value="ECO:0007669"/>
    <property type="project" value="UniProtKB-SubCell"/>
</dbReference>
<keyword evidence="27" id="KW-1185">Reference proteome</keyword>
<feature type="binding site" evidence="20">
    <location>
        <position position="162"/>
    </location>
    <ligand>
        <name>Ca(2+)</name>
        <dbReference type="ChEBI" id="CHEBI:29108"/>
    </ligand>
</feature>
<dbReference type="InterPro" id="IPR036444">
    <property type="entry name" value="PLipase_A2_dom_sf"/>
</dbReference>
<feature type="disulfide bond" evidence="21">
    <location>
        <begin position="190"/>
        <end position="214"/>
    </location>
</feature>
<evidence type="ECO:0000256" key="15">
    <source>
        <dbReference type="ARBA" id="ARBA00048613"/>
    </source>
</evidence>
<dbReference type="GO" id="GO:0050482">
    <property type="term" value="P:arachidonate secretion"/>
    <property type="evidence" value="ECO:0007669"/>
    <property type="project" value="InterPro"/>
</dbReference>
<evidence type="ECO:0000259" key="25">
    <source>
        <dbReference type="SMART" id="SM00085"/>
    </source>
</evidence>
<evidence type="ECO:0000256" key="12">
    <source>
        <dbReference type="ARBA" id="ARBA00048221"/>
    </source>
</evidence>
<evidence type="ECO:0000256" key="2">
    <source>
        <dbReference type="ARBA" id="ARBA00004613"/>
    </source>
</evidence>
<feature type="binding site" evidence="20">
    <location>
        <position position="179"/>
    </location>
    <ligand>
        <name>Ca(2+)</name>
        <dbReference type="ChEBI" id="CHEBI:29108"/>
    </ligand>
</feature>
<dbReference type="InterPro" id="IPR033113">
    <property type="entry name" value="PLA2_histidine"/>
</dbReference>
<comment type="catalytic activity">
    <reaction evidence="17">
        <text>1-hexadecanoyl-2-(9Z,12Z-octadecadienoyl)-sn-glycero-3-phosphoethanolamine + H2O = 1-hexadecanoyl-sn-glycero-3-phosphoethanolamine + (9Z,12Z)-octadecadienoate + H(+)</text>
        <dbReference type="Rhea" id="RHEA:40815"/>
        <dbReference type="ChEBI" id="CHEBI:15377"/>
        <dbReference type="ChEBI" id="CHEBI:15378"/>
        <dbReference type="ChEBI" id="CHEBI:30245"/>
        <dbReference type="ChEBI" id="CHEBI:73004"/>
        <dbReference type="ChEBI" id="CHEBI:73008"/>
    </reaction>
    <physiologicalReaction direction="left-to-right" evidence="17">
        <dbReference type="Rhea" id="RHEA:40816"/>
    </physiologicalReaction>
</comment>
<feature type="transmembrane region" description="Helical" evidence="24">
    <location>
        <begin position="79"/>
        <end position="96"/>
    </location>
</feature>
<feature type="disulfide bond" evidence="21">
    <location>
        <begin position="181"/>
        <end position="221"/>
    </location>
</feature>
<dbReference type="GO" id="GO:0006644">
    <property type="term" value="P:phospholipid metabolic process"/>
    <property type="evidence" value="ECO:0007669"/>
    <property type="project" value="InterPro"/>
</dbReference>
<feature type="active site" evidence="19">
    <location>
        <position position="222"/>
    </location>
</feature>
<evidence type="ECO:0000256" key="11">
    <source>
        <dbReference type="ARBA" id="ARBA00048080"/>
    </source>
</evidence>
<dbReference type="PANTHER" id="PTHR11716:SF9">
    <property type="entry name" value="PHOSPHOLIPASE A2, MEMBRANE ASSOCIATED"/>
    <property type="match status" value="1"/>
</dbReference>
<comment type="cofactor">
    <cofactor evidence="20">
        <name>Ca(2+)</name>
        <dbReference type="ChEBI" id="CHEBI:29108"/>
    </cofactor>
    <text evidence="20">Binds 1 Ca(2+) ion per subunit.</text>
</comment>
<organism evidence="26 27">
    <name type="scientific">Equus asinus</name>
    <name type="common">Donkey</name>
    <name type="synonym">Equus africanus asinus</name>
    <dbReference type="NCBI Taxonomy" id="9793"/>
    <lineage>
        <taxon>Eukaryota</taxon>
        <taxon>Metazoa</taxon>
        <taxon>Chordata</taxon>
        <taxon>Craniata</taxon>
        <taxon>Vertebrata</taxon>
        <taxon>Euteleostomi</taxon>
        <taxon>Mammalia</taxon>
        <taxon>Eutheria</taxon>
        <taxon>Laurasiatheria</taxon>
        <taxon>Perissodactyla</taxon>
        <taxon>Equidae</taxon>
        <taxon>Equus</taxon>
    </lineage>
</organism>
<proteinExistence type="inferred from homology"/>
<evidence type="ECO:0000256" key="7">
    <source>
        <dbReference type="ARBA" id="ARBA00023408"/>
    </source>
</evidence>
<comment type="catalytic activity">
    <reaction evidence="11">
        <text>1,2-dihexadecanoyl-sn-glycero-3-phospho-(1'-sn-glycerol) + H2O = 1-hexadecanoyl-sn-glycero-3-phospho-(1'-sn-glycerol) + hexadecanoate + H(+)</text>
        <dbReference type="Rhea" id="RHEA:45472"/>
        <dbReference type="ChEBI" id="CHEBI:7896"/>
        <dbReference type="ChEBI" id="CHEBI:15377"/>
        <dbReference type="ChEBI" id="CHEBI:15378"/>
        <dbReference type="ChEBI" id="CHEBI:72829"/>
        <dbReference type="ChEBI" id="CHEBI:75158"/>
    </reaction>
    <physiologicalReaction direction="left-to-right" evidence="11">
        <dbReference type="Rhea" id="RHEA:45473"/>
    </physiologicalReaction>
</comment>
<feature type="disulfide bond" evidence="21">
    <location>
        <begin position="180"/>
        <end position="255"/>
    </location>
</feature>
<dbReference type="InterPro" id="IPR001211">
    <property type="entry name" value="PLA2"/>
</dbReference>
<dbReference type="Ensembl" id="ENSEAST00005054958.1">
    <property type="protein sequence ID" value="ENSEASP00005061806.1"/>
    <property type="gene ID" value="ENSEASG00005037605.1"/>
</dbReference>
<feature type="binding site" evidence="20">
    <location>
        <position position="160"/>
    </location>
    <ligand>
        <name>Ca(2+)</name>
        <dbReference type="ChEBI" id="CHEBI:29108"/>
    </ligand>
</feature>
<keyword evidence="6 21" id="KW-1015">Disulfide bond</keyword>
<comment type="catalytic activity">
    <reaction evidence="10">
        <text>1-hexadecanoyl-2-(9Z-octadecenoyl)-sn-glycero-3-phospho-(1'-sn-glycerol) + H2O = 1-hexadecanoyl-sn-glycero-3-phospho-(1'-sn-glycerol) + (9Z)-octadecenoate + H(+)</text>
        <dbReference type="Rhea" id="RHEA:40919"/>
        <dbReference type="ChEBI" id="CHEBI:15377"/>
        <dbReference type="ChEBI" id="CHEBI:15378"/>
        <dbReference type="ChEBI" id="CHEBI:30823"/>
        <dbReference type="ChEBI" id="CHEBI:72841"/>
        <dbReference type="ChEBI" id="CHEBI:75158"/>
    </reaction>
    <physiologicalReaction direction="left-to-right" evidence="10">
        <dbReference type="Rhea" id="RHEA:40920"/>
    </physiologicalReaction>
</comment>
<feature type="disulfide bond" evidence="21">
    <location>
        <begin position="174"/>
        <end position="228"/>
    </location>
</feature>
<evidence type="ECO:0000313" key="27">
    <source>
        <dbReference type="Proteomes" id="UP000694387"/>
    </source>
</evidence>
<comment type="catalytic activity">
    <reaction evidence="8">
        <text>1-hexadecanoyl-2-(4Z,7Z,10Z,13Z,16Z,19Z-docosahexaenoyl)-sn-glycero-3-phosphocholine + H2O = (4Z,7Z,10Z,13Z,16Z,19Z)-docosahexaenoate + 1-hexadecanoyl-sn-glycero-3-phosphocholine + H(+)</text>
        <dbReference type="Rhea" id="RHEA:41231"/>
        <dbReference type="ChEBI" id="CHEBI:15377"/>
        <dbReference type="ChEBI" id="CHEBI:15378"/>
        <dbReference type="ChEBI" id="CHEBI:72998"/>
        <dbReference type="ChEBI" id="CHEBI:74963"/>
        <dbReference type="ChEBI" id="CHEBI:77016"/>
    </reaction>
    <physiologicalReaction direction="left-to-right" evidence="8">
        <dbReference type="Rhea" id="RHEA:41232"/>
    </physiologicalReaction>
</comment>
<dbReference type="EC" id="3.1.1.4" evidence="23"/>
<keyword evidence="20 23" id="KW-0106">Calcium</keyword>
<keyword evidence="24" id="KW-0472">Membrane</keyword>
<dbReference type="GO" id="GO:0005576">
    <property type="term" value="C:extracellular region"/>
    <property type="evidence" value="ECO:0007669"/>
    <property type="project" value="UniProtKB-SubCell"/>
</dbReference>
<dbReference type="Proteomes" id="UP000694387">
    <property type="component" value="Chromosome 5"/>
</dbReference>
<evidence type="ECO:0000256" key="9">
    <source>
        <dbReference type="ARBA" id="ARBA00036775"/>
    </source>
</evidence>
<dbReference type="SMART" id="SM00085">
    <property type="entry name" value="PA2c"/>
    <property type="match status" value="1"/>
</dbReference>
<evidence type="ECO:0000256" key="5">
    <source>
        <dbReference type="ARBA" id="ARBA00022638"/>
    </source>
</evidence>
<evidence type="ECO:0000256" key="23">
    <source>
        <dbReference type="RuleBase" id="RU361236"/>
    </source>
</evidence>
<dbReference type="GO" id="GO:0016042">
    <property type="term" value="P:lipid catabolic process"/>
    <property type="evidence" value="ECO:0007669"/>
    <property type="project" value="InterPro"/>
</dbReference>
<comment type="catalytic activity">
    <reaction evidence="14">
        <text>1-hexadecanoyl-2-(5Z,8Z,11Z,14Z-eicosatetraenoyl)-sn-glycero-3-phosphoethanolamine + H2O = 1-hexadecanoyl-sn-glycero-3-phosphoethanolamine + (5Z,8Z,11Z,14Z)-eicosatetraenoate + H(+)</text>
        <dbReference type="Rhea" id="RHEA:40431"/>
        <dbReference type="ChEBI" id="CHEBI:15377"/>
        <dbReference type="ChEBI" id="CHEBI:15378"/>
        <dbReference type="ChEBI" id="CHEBI:32395"/>
        <dbReference type="ChEBI" id="CHEBI:73004"/>
        <dbReference type="ChEBI" id="CHEBI:73009"/>
    </reaction>
    <physiologicalReaction direction="left-to-right" evidence="14">
        <dbReference type="Rhea" id="RHEA:40432"/>
    </physiologicalReaction>
</comment>
<dbReference type="CDD" id="cd00125">
    <property type="entry name" value="PLA2c"/>
    <property type="match status" value="1"/>
</dbReference>
<comment type="catalytic activity">
    <reaction evidence="12">
        <text>N-hexadecanoyl-1,2-di-(9Z-octadecenoyl)-sn-glycero-3-phosphoethanolamine + H2O = N-hexadecanoyl-1-(9Z-octadecenoyl)-sn-glycero-3-phosphoethanolamine + (9Z)-octadecenoate + H(+)</text>
        <dbReference type="Rhea" id="RHEA:45424"/>
        <dbReference type="ChEBI" id="CHEBI:15377"/>
        <dbReference type="ChEBI" id="CHEBI:15378"/>
        <dbReference type="ChEBI" id="CHEBI:30823"/>
        <dbReference type="ChEBI" id="CHEBI:78097"/>
        <dbReference type="ChEBI" id="CHEBI:85217"/>
    </reaction>
    <physiologicalReaction direction="left-to-right" evidence="12">
        <dbReference type="Rhea" id="RHEA:45425"/>
    </physiologicalReaction>
</comment>
<sequence length="255" mass="28674">MQTNQSETHVPSHFLYLTLTLQANIFPARSHARTRTRNLGTTPIAQSRLKLFKLANPKPSTLRCLAFAAENTIKTLDHAFAHFFCLLISLVLPRVALHGVLCPVSWKAAVDMKTLLLLAVIMAFGLLQVQGHLLDFRKMIRLMTGKEATSSYGFYGCHCGVGGKGSPKDATDRCCVAHDCCYYRLQKRGCGTKLLNYKFSYRGGKIICAKQDFCRSELCQCDKTAASCFARNRKTYSKKYQYYNNKSCRGKTPRC</sequence>
<evidence type="ECO:0000313" key="26">
    <source>
        <dbReference type="Ensembl" id="ENSEASP00005061806.1"/>
    </source>
</evidence>
<keyword evidence="24" id="KW-0812">Transmembrane</keyword>
<feature type="active site" evidence="19">
    <location>
        <position position="178"/>
    </location>
</feature>
<comment type="catalytic activity">
    <reaction evidence="7">
        <text>1-hexadecanoyl-2-(9Z,12Z-octadecadienoyl)-sn-glycero-3-phosphocholine + H2O = (9Z,12Z)-octadecadienoate + 1-hexadecanoyl-sn-glycero-3-phosphocholine + H(+)</text>
        <dbReference type="Rhea" id="RHEA:40811"/>
        <dbReference type="ChEBI" id="CHEBI:15377"/>
        <dbReference type="ChEBI" id="CHEBI:15378"/>
        <dbReference type="ChEBI" id="CHEBI:30245"/>
        <dbReference type="ChEBI" id="CHEBI:72998"/>
        <dbReference type="ChEBI" id="CHEBI:73002"/>
    </reaction>
    <physiologicalReaction direction="left-to-right" evidence="7">
        <dbReference type="Rhea" id="RHEA:40812"/>
    </physiologicalReaction>
</comment>
<accession>A0A9L0K8M8</accession>
<evidence type="ECO:0000256" key="24">
    <source>
        <dbReference type="SAM" id="Phobius"/>
    </source>
</evidence>
<reference evidence="26 27" key="1">
    <citation type="journal article" date="2020" name="Nat. Commun.">
        <title>Donkey genomes provide new insights into domestication and selection for coat color.</title>
        <authorList>
            <person name="Wang"/>
            <person name="C."/>
            <person name="Li"/>
            <person name="H."/>
            <person name="Guo"/>
            <person name="Y."/>
            <person name="Huang"/>
            <person name="J."/>
            <person name="Sun"/>
            <person name="Y."/>
            <person name="Min"/>
            <person name="J."/>
            <person name="Wang"/>
            <person name="J."/>
            <person name="Fang"/>
            <person name="X."/>
            <person name="Zhao"/>
            <person name="Z."/>
            <person name="Wang"/>
            <person name="S."/>
            <person name="Zhang"/>
            <person name="Y."/>
            <person name="Liu"/>
            <person name="Q."/>
            <person name="Jiang"/>
            <person name="Q."/>
            <person name="Wang"/>
            <person name="X."/>
            <person name="Guo"/>
            <person name="Y."/>
            <person name="Yang"/>
            <person name="C."/>
            <person name="Wang"/>
            <person name="Y."/>
            <person name="Tian"/>
            <person name="F."/>
            <person name="Zhuang"/>
            <person name="G."/>
            <person name="Fan"/>
            <person name="Y."/>
            <person name="Gao"/>
            <person name="Q."/>
            <person name="Li"/>
            <person name="Y."/>
            <person name="Ju"/>
            <person name="Z."/>
            <person name="Li"/>
            <person name="J."/>
            <person name="Li"/>
            <person name="R."/>
            <person name="Hou"/>
            <person name="M."/>
            <person name="Yang"/>
            <person name="G."/>
            <person name="Liu"/>
            <person name="G."/>
            <person name="Liu"/>
            <person name="W."/>
            <person name="Guo"/>
            <person name="J."/>
            <person name="Pan"/>
            <person name="S."/>
            <person name="Fan"/>
            <person name="G."/>
            <person name="Zhang"/>
            <person name="W."/>
            <person name="Zhang"/>
            <person name="R."/>
            <person name="Yu"/>
            <person name="J."/>
            <person name="Zhang"/>
            <person name="X."/>
            <person name="Yin"/>
            <person name="Q."/>
            <person name="Ji"/>
            <person name="C."/>
            <person name="Jin"/>
            <person name="Y."/>
            <person name="Yue"/>
            <person name="G."/>
            <person name="Liu"/>
            <person name="M."/>
            <person name="Xu"/>
            <person name="J."/>
            <person name="Liu"/>
            <person name="S."/>
            <person name="Jordana"/>
            <person name="J."/>
            <person name="Noce"/>
            <person name="A."/>
            <person name="Amills"/>
            <person name="M."/>
            <person name="Wu"/>
            <person name="D.D."/>
            <person name="Li"/>
            <person name="S."/>
            <person name="Zhou"/>
            <person name="X. and Zhong"/>
            <person name="J."/>
        </authorList>
    </citation>
    <scope>NUCLEOTIDE SEQUENCE [LARGE SCALE GENOMIC DNA]</scope>
</reference>
<feature type="disulfide bond" evidence="21">
    <location>
        <begin position="159"/>
        <end position="175"/>
    </location>
</feature>
<gene>
    <name evidence="26" type="primary">PLA2G2A</name>
</gene>
<comment type="catalytic activity">
    <reaction evidence="16">
        <text>1-hexadecanoyl-2-(9Z-octadecenoyl)-sn-glycero-3-phosphocholine + H2O = 1-hexadecanoyl-sn-glycero-3-phosphocholine + (9Z)-octadecenoate + H(+)</text>
        <dbReference type="Rhea" id="RHEA:38779"/>
        <dbReference type="ChEBI" id="CHEBI:15377"/>
        <dbReference type="ChEBI" id="CHEBI:15378"/>
        <dbReference type="ChEBI" id="CHEBI:30823"/>
        <dbReference type="ChEBI" id="CHEBI:72998"/>
        <dbReference type="ChEBI" id="CHEBI:73001"/>
    </reaction>
    <physiologicalReaction direction="left-to-right" evidence="16">
        <dbReference type="Rhea" id="RHEA:38780"/>
    </physiologicalReaction>
</comment>
<dbReference type="GeneTree" id="ENSGT00940000155096"/>
<dbReference type="PRINTS" id="PR00389">
    <property type="entry name" value="PHPHLIPASEA2"/>
</dbReference>
<dbReference type="InterPro" id="IPR016090">
    <property type="entry name" value="PLA2-like_dom"/>
</dbReference>
<feature type="disulfide bond" evidence="21">
    <location>
        <begin position="208"/>
        <end position="219"/>
    </location>
</feature>
<evidence type="ECO:0000256" key="1">
    <source>
        <dbReference type="ARBA" id="ARBA00004450"/>
    </source>
</evidence>
<feature type="transmembrane region" description="Helical" evidence="24">
    <location>
        <begin position="116"/>
        <end position="134"/>
    </location>
</feature>
<evidence type="ECO:0000256" key="18">
    <source>
        <dbReference type="ARBA" id="ARBA00049282"/>
    </source>
</evidence>
<dbReference type="GO" id="GO:0042742">
    <property type="term" value="P:defense response to bacterium"/>
    <property type="evidence" value="ECO:0007669"/>
    <property type="project" value="UniProtKB-KW"/>
</dbReference>
<dbReference type="GO" id="GO:0047498">
    <property type="term" value="F:calcium-dependent phospholipase A2 activity"/>
    <property type="evidence" value="ECO:0007669"/>
    <property type="project" value="TreeGrafter"/>
</dbReference>
<evidence type="ECO:0000256" key="20">
    <source>
        <dbReference type="PIRSR" id="PIRSR601211-2"/>
    </source>
</evidence>
<comment type="catalytic activity">
    <reaction evidence="18">
        <text>1-hexadecanoyl-2-(9Z-octadecenoyl)-sn-glycero-3-phosphoglycerol + H2O = 1-hexadecanoyl-sn-glycero-3-phosphoglycerol + (9Z)-octadecenoate + H(+)</text>
        <dbReference type="Rhea" id="RHEA:44524"/>
        <dbReference type="ChEBI" id="CHEBI:15377"/>
        <dbReference type="ChEBI" id="CHEBI:15378"/>
        <dbReference type="ChEBI" id="CHEBI:30823"/>
        <dbReference type="ChEBI" id="CHEBI:84472"/>
        <dbReference type="ChEBI" id="CHEBI:84475"/>
    </reaction>
    <physiologicalReaction direction="left-to-right" evidence="18">
        <dbReference type="Rhea" id="RHEA:44525"/>
    </physiologicalReaction>
</comment>
<keyword evidence="5" id="KW-0929">Antimicrobial</keyword>
<keyword evidence="20" id="KW-0479">Metal-binding</keyword>
<reference evidence="26" key="3">
    <citation type="submission" date="2025-09" db="UniProtKB">
        <authorList>
            <consortium name="Ensembl"/>
        </authorList>
    </citation>
    <scope>IDENTIFICATION</scope>
</reference>
<name>A0A9L0K8M8_EQUAS</name>
<dbReference type="GO" id="GO:0005543">
    <property type="term" value="F:phospholipid binding"/>
    <property type="evidence" value="ECO:0007669"/>
    <property type="project" value="TreeGrafter"/>
</dbReference>
<evidence type="ECO:0000256" key="19">
    <source>
        <dbReference type="PIRSR" id="PIRSR601211-1"/>
    </source>
</evidence>
<evidence type="ECO:0000256" key="16">
    <source>
        <dbReference type="ARBA" id="ARBA00048699"/>
    </source>
</evidence>
<dbReference type="PROSITE" id="PS00118">
    <property type="entry name" value="PA2_HIS"/>
    <property type="match status" value="1"/>
</dbReference>
<evidence type="ECO:0000256" key="4">
    <source>
        <dbReference type="ARBA" id="ARBA00022525"/>
    </source>
</evidence>
<evidence type="ECO:0000256" key="3">
    <source>
        <dbReference type="ARBA" id="ARBA00007056"/>
    </source>
</evidence>
<dbReference type="GO" id="GO:0042130">
    <property type="term" value="P:negative regulation of T cell proliferation"/>
    <property type="evidence" value="ECO:0007669"/>
    <property type="project" value="TreeGrafter"/>
</dbReference>
<dbReference type="FunFam" id="1.20.90.10:FF:000001">
    <property type="entry name" value="Basic phospholipase A2 homolog"/>
    <property type="match status" value="1"/>
</dbReference>
<keyword evidence="4 23" id="KW-0964">Secreted</keyword>
<evidence type="ECO:0000256" key="13">
    <source>
        <dbReference type="ARBA" id="ARBA00048227"/>
    </source>
</evidence>
<evidence type="ECO:0000256" key="22">
    <source>
        <dbReference type="RuleBase" id="RU003654"/>
    </source>
</evidence>
<dbReference type="AlphaFoldDB" id="A0A9L0K8M8"/>
<evidence type="ECO:0000256" key="17">
    <source>
        <dbReference type="ARBA" id="ARBA00049039"/>
    </source>
</evidence>
<dbReference type="Gene3D" id="1.20.90.10">
    <property type="entry name" value="Phospholipase A2 domain"/>
    <property type="match status" value="1"/>
</dbReference>
<dbReference type="GO" id="GO:0031640">
    <property type="term" value="P:killing of cells of another organism"/>
    <property type="evidence" value="ECO:0007669"/>
    <property type="project" value="UniProtKB-KW"/>
</dbReference>
<dbReference type="Pfam" id="PF00068">
    <property type="entry name" value="Phospholip_A2_1"/>
    <property type="match status" value="1"/>
</dbReference>
<reference evidence="26" key="2">
    <citation type="submission" date="2025-08" db="UniProtKB">
        <authorList>
            <consortium name="Ensembl"/>
        </authorList>
    </citation>
    <scope>IDENTIFICATION</scope>
</reference>
<comment type="catalytic activity">
    <reaction evidence="23">
        <text>a 1,2-diacyl-sn-glycero-3-phosphocholine + H2O = a 1-acyl-sn-glycero-3-phosphocholine + a fatty acid + H(+)</text>
        <dbReference type="Rhea" id="RHEA:15801"/>
        <dbReference type="ChEBI" id="CHEBI:15377"/>
        <dbReference type="ChEBI" id="CHEBI:15378"/>
        <dbReference type="ChEBI" id="CHEBI:28868"/>
        <dbReference type="ChEBI" id="CHEBI:57643"/>
        <dbReference type="ChEBI" id="CHEBI:58168"/>
        <dbReference type="EC" id="3.1.1.4"/>
    </reaction>
</comment>
<keyword evidence="24" id="KW-1133">Transmembrane helix</keyword>
<keyword evidence="23" id="KW-0378">Hydrolase</keyword>
<keyword evidence="23" id="KW-0443">Lipid metabolism</keyword>
<dbReference type="PANTHER" id="PTHR11716">
    <property type="entry name" value="PHOSPHOLIPASE A2 FAMILY MEMBER"/>
    <property type="match status" value="1"/>
</dbReference>
<comment type="catalytic activity">
    <reaction evidence="13">
        <text>1,2-dihexadecanoyl-sn-glycero-3-phosphocholine + H2O = 1-hexadecanoyl-sn-glycero-3-phosphocholine + hexadecanoate + H(+)</text>
        <dbReference type="Rhea" id="RHEA:41223"/>
        <dbReference type="ChEBI" id="CHEBI:7896"/>
        <dbReference type="ChEBI" id="CHEBI:15377"/>
        <dbReference type="ChEBI" id="CHEBI:15378"/>
        <dbReference type="ChEBI" id="CHEBI:72998"/>
        <dbReference type="ChEBI" id="CHEBI:72999"/>
    </reaction>
    <physiologicalReaction direction="left-to-right" evidence="13">
        <dbReference type="Rhea" id="RHEA:41224"/>
    </physiologicalReaction>
</comment>
<comment type="catalytic activity">
    <reaction evidence="15">
        <text>1-hexadecanoyl-2-(9Z-octadecenoyl)-sn-glycero-3-phosphoethanolamine + H2O = 1-hexadecanoyl-sn-glycero-3-phosphoethanolamine + (9Z)-octadecenoate + H(+)</text>
        <dbReference type="Rhea" id="RHEA:40911"/>
        <dbReference type="ChEBI" id="CHEBI:15377"/>
        <dbReference type="ChEBI" id="CHEBI:15378"/>
        <dbReference type="ChEBI" id="CHEBI:30823"/>
        <dbReference type="ChEBI" id="CHEBI:73004"/>
        <dbReference type="ChEBI" id="CHEBI:73007"/>
    </reaction>
    <physiologicalReaction direction="left-to-right" evidence="15">
        <dbReference type="Rhea" id="RHEA:40912"/>
    </physiologicalReaction>
</comment>
<evidence type="ECO:0000256" key="21">
    <source>
        <dbReference type="PIRSR" id="PIRSR601211-3"/>
    </source>
</evidence>
<evidence type="ECO:0000256" key="8">
    <source>
        <dbReference type="ARBA" id="ARBA00036719"/>
    </source>
</evidence>
<feature type="domain" description="Phospholipase A2-like central" evidence="25">
    <location>
        <begin position="132"/>
        <end position="249"/>
    </location>
</feature>
<comment type="catalytic activity">
    <reaction evidence="9">
        <text>a 1,2-diacyl-sn-glycero-3-phosphoethanolamine + H2O = a 1-acyl-sn-glycero-3-phosphoethanolamine + a fatty acid + H(+)</text>
        <dbReference type="Rhea" id="RHEA:44604"/>
        <dbReference type="ChEBI" id="CHEBI:15377"/>
        <dbReference type="ChEBI" id="CHEBI:15378"/>
        <dbReference type="ChEBI" id="CHEBI:28868"/>
        <dbReference type="ChEBI" id="CHEBI:64381"/>
        <dbReference type="ChEBI" id="CHEBI:64612"/>
    </reaction>
    <physiologicalReaction direction="left-to-right" evidence="9">
        <dbReference type="Rhea" id="RHEA:44605"/>
    </physiologicalReaction>
</comment>